<feature type="domain" description="START" evidence="16">
    <location>
        <begin position="806"/>
        <end position="1008"/>
    </location>
</feature>
<dbReference type="PANTHER" id="PTHR19308:SF53">
    <property type="entry name" value="CERAMIDE TRANSFER PROTEIN"/>
    <property type="match status" value="1"/>
</dbReference>
<protein>
    <recommendedName>
        <fullName evidence="5">Ceramide transfer protein</fullName>
    </recommendedName>
    <alternativeName>
        <fullName evidence="12">Collagen type IV alpha-3-binding protein</fullName>
    </alternativeName>
</protein>
<dbReference type="InterPro" id="IPR051213">
    <property type="entry name" value="START_lipid_transfer"/>
</dbReference>
<evidence type="ECO:0000256" key="2">
    <source>
        <dbReference type="ARBA" id="ARBA00004240"/>
    </source>
</evidence>
<dbReference type="GO" id="GO:0035621">
    <property type="term" value="P:ER to Golgi ceramide transport"/>
    <property type="evidence" value="ECO:0007669"/>
    <property type="project" value="TreeGrafter"/>
</dbReference>
<dbReference type="InterPro" id="IPR002913">
    <property type="entry name" value="START_lipid-bd_dom"/>
</dbReference>
<evidence type="ECO:0000256" key="1">
    <source>
        <dbReference type="ARBA" id="ARBA00000074"/>
    </source>
</evidence>
<evidence type="ECO:0000313" key="17">
    <source>
        <dbReference type="EMBL" id="KRX47295.1"/>
    </source>
</evidence>
<dbReference type="CDD" id="cd08872">
    <property type="entry name" value="START_STARD11-like"/>
    <property type="match status" value="1"/>
</dbReference>
<dbReference type="InterPro" id="IPR010876">
    <property type="entry name" value="C1orf43"/>
</dbReference>
<evidence type="ECO:0000256" key="10">
    <source>
        <dbReference type="ARBA" id="ARBA00023054"/>
    </source>
</evidence>
<dbReference type="Proteomes" id="UP000055048">
    <property type="component" value="Unassembled WGS sequence"/>
</dbReference>
<feature type="compositionally biased region" description="Low complexity" evidence="13">
    <location>
        <begin position="300"/>
        <end position="322"/>
    </location>
</feature>
<evidence type="ECO:0000256" key="11">
    <source>
        <dbReference type="ARBA" id="ARBA00023055"/>
    </source>
</evidence>
<keyword evidence="14" id="KW-1133">Transmembrane helix</keyword>
<dbReference type="CDD" id="cd13283">
    <property type="entry name" value="PH_GPBP"/>
    <property type="match status" value="1"/>
</dbReference>
<keyword evidence="14" id="KW-0812">Transmembrane</keyword>
<dbReference type="Pfam" id="PF07406">
    <property type="entry name" value="NICE-3"/>
    <property type="match status" value="1"/>
</dbReference>
<comment type="caution">
    <text evidence="17">The sequence shown here is derived from an EMBL/GenBank/DDBJ whole genome shotgun (WGS) entry which is preliminary data.</text>
</comment>
<proteinExistence type="predicted"/>
<dbReference type="SMART" id="SM00233">
    <property type="entry name" value="PH"/>
    <property type="match status" value="1"/>
</dbReference>
<sequence>MKIIYILTHFVGASPSMEYANISNAGNNSTSGYRLGQISGITLTYLIALAGQILAVVFIMAKRRVVRNNLLLPKNPYSAAGTGASARFRAKIQRGILLTSSYKHFHPLLVGGSEQERAERFRRQAVDSFATVLTKLGSWARFRWSRHSLPTVALLRRLVDEGYIGGQQQVTDDDCEQFASLYDTARYTSRPFGEQELDRFVLLYEKMFAGVEGWHEKQPLEEDVSELTAHEVRYSVRNNKLYTERCAFVFTSYLDVCGVVESFGWFNLKRMYHITSLGTQSLNLAKRTIKRALSSHQQSDSVVVTTSQQQQQQQQHQQQQSTGAAEPLVEHQHPPARRAQPQQQENWICGNCASSPTQHKLCADGFFQTTSSASRNDDNSNCAETVSWSSEGEPVESACPILTGVLNKWTNYIHGWQPRYFVLQAGTLAYYKSEQEIEFGCRGAITVSKAIIQMHDYDDCRVDISVNDCVWYLRADRLQDRQRWLDAIEAYRADSGYGSQGDLCRHGSLVSLTSNKSLASSSSFKVCQGLNEKISELETYREIVLRQIDTLQSYFDSCAEETTSTWNIPRAPREPGEDFDDVDADHTMVHPSPHLITMGTAGILNAHANGTTVHHREEPTIPNAKRAADFRSEALTFKATTAGILPLLQHCTDLVQQSEDAWKRRLEQVGSSVENFSNEKKIYIYFLQETDRRKRADDNCRQLALELQKLHVDRSSLAFGGPDYEEGPHSALKEDEWHDALDAALEKQDLEDRRVERLLARNVGPGKLQPFDKILLSTDHSLFNEIEQTTMEQVKYAQQGVSDGEWQLFSEDGEMKMYRREVEIGGLVCDPLKAVHHVKGVSALEYLHYFYEPDYKMDWDTTLEELKVIERMSEDTMILQQIHKRVWPAAQRESLFWSHIRRVPKPTDSNALDMIVVCNHDTQHAAAPPNSRTVRVGLTIAMVCQTIVENASVDRNKLTRDDVSCKITYVAQVNPRGWAPSSVLRAVYKREYPKFLKRFTQYVLQKVENSPIQL</sequence>
<dbReference type="GO" id="GO:0005794">
    <property type="term" value="C:Golgi apparatus"/>
    <property type="evidence" value="ECO:0007669"/>
    <property type="project" value="UniProtKB-SubCell"/>
</dbReference>
<reference evidence="17 18" key="1">
    <citation type="submission" date="2015-01" db="EMBL/GenBank/DDBJ databases">
        <title>Evolution of Trichinella species and genotypes.</title>
        <authorList>
            <person name="Korhonen P.K."/>
            <person name="Edoardo P."/>
            <person name="Giuseppe L.R."/>
            <person name="Gasser R.B."/>
        </authorList>
    </citation>
    <scope>NUCLEOTIDE SEQUENCE [LARGE SCALE GENOMIC DNA]</scope>
    <source>
        <strain evidence="17">ISS417</strain>
    </source>
</reference>
<dbReference type="OrthoDB" id="2344588at2759"/>
<keyword evidence="17" id="KW-0176">Collagen</keyword>
<accession>A0A0V0U828</accession>
<gene>
    <name evidence="17" type="primary">COL4A3BP</name>
    <name evidence="17" type="ORF">T05_13371</name>
</gene>
<dbReference type="AlphaFoldDB" id="A0A0V0U828"/>
<feature type="domain" description="PH" evidence="15">
    <location>
        <begin position="399"/>
        <end position="493"/>
    </location>
</feature>
<organism evidence="17 18">
    <name type="scientific">Trichinella murrelli</name>
    <dbReference type="NCBI Taxonomy" id="144512"/>
    <lineage>
        <taxon>Eukaryota</taxon>
        <taxon>Metazoa</taxon>
        <taxon>Ecdysozoa</taxon>
        <taxon>Nematoda</taxon>
        <taxon>Enoplea</taxon>
        <taxon>Dorylaimia</taxon>
        <taxon>Trichinellida</taxon>
        <taxon>Trichinellidae</taxon>
        <taxon>Trichinella</taxon>
    </lineage>
</organism>
<dbReference type="Pfam" id="PF00169">
    <property type="entry name" value="PH"/>
    <property type="match status" value="1"/>
</dbReference>
<dbReference type="InterPro" id="IPR001849">
    <property type="entry name" value="PH_domain"/>
</dbReference>
<dbReference type="SUPFAM" id="SSF55961">
    <property type="entry name" value="Bet v1-like"/>
    <property type="match status" value="1"/>
</dbReference>
<keyword evidence="9" id="KW-0333">Golgi apparatus</keyword>
<dbReference type="EMBL" id="JYDJ01000045">
    <property type="protein sequence ID" value="KRX47295.1"/>
    <property type="molecule type" value="Genomic_DNA"/>
</dbReference>
<comment type="catalytic activity">
    <reaction evidence="1">
        <text>N-hexadecanoylsphing-4-enine(in) = N-hexadecanoylsphing-4-enine(out)</text>
        <dbReference type="Rhea" id="RHEA:45720"/>
        <dbReference type="ChEBI" id="CHEBI:72959"/>
    </reaction>
</comment>
<dbReference type="SUPFAM" id="SSF50729">
    <property type="entry name" value="PH domain-like"/>
    <property type="match status" value="1"/>
</dbReference>
<evidence type="ECO:0000256" key="14">
    <source>
        <dbReference type="SAM" id="Phobius"/>
    </source>
</evidence>
<dbReference type="SMART" id="SM00234">
    <property type="entry name" value="START"/>
    <property type="match status" value="1"/>
</dbReference>
<keyword evidence="14" id="KW-0472">Membrane</keyword>
<dbReference type="PANTHER" id="PTHR19308">
    <property type="entry name" value="PHOSPHATIDYLCHOLINE TRANSFER PROTEIN"/>
    <property type="match status" value="1"/>
</dbReference>
<dbReference type="Gene3D" id="3.30.530.20">
    <property type="match status" value="1"/>
</dbReference>
<keyword evidence="8" id="KW-0256">Endoplasmic reticulum</keyword>
<evidence type="ECO:0000256" key="12">
    <source>
        <dbReference type="ARBA" id="ARBA00031527"/>
    </source>
</evidence>
<keyword evidence="6" id="KW-0813">Transport</keyword>
<keyword evidence="10" id="KW-0175">Coiled coil</keyword>
<evidence type="ECO:0000256" key="9">
    <source>
        <dbReference type="ARBA" id="ARBA00023034"/>
    </source>
</evidence>
<feature type="region of interest" description="Disordered" evidence="13">
    <location>
        <begin position="300"/>
        <end position="341"/>
    </location>
</feature>
<evidence type="ECO:0000256" key="4">
    <source>
        <dbReference type="ARBA" id="ARBA00004555"/>
    </source>
</evidence>
<keyword evidence="18" id="KW-1185">Reference proteome</keyword>
<evidence type="ECO:0000256" key="3">
    <source>
        <dbReference type="ARBA" id="ARBA00004496"/>
    </source>
</evidence>
<evidence type="ECO:0000259" key="16">
    <source>
        <dbReference type="PROSITE" id="PS50848"/>
    </source>
</evidence>
<dbReference type="InterPro" id="IPR023393">
    <property type="entry name" value="START-like_dom_sf"/>
</dbReference>
<evidence type="ECO:0000256" key="7">
    <source>
        <dbReference type="ARBA" id="ARBA00022490"/>
    </source>
</evidence>
<comment type="subcellular location">
    <subcellularLocation>
        <location evidence="3">Cytoplasm</location>
    </subcellularLocation>
    <subcellularLocation>
        <location evidence="2">Endoplasmic reticulum</location>
    </subcellularLocation>
    <subcellularLocation>
        <location evidence="4">Golgi apparatus</location>
    </subcellularLocation>
</comment>
<evidence type="ECO:0000313" key="18">
    <source>
        <dbReference type="Proteomes" id="UP000055048"/>
    </source>
</evidence>
<evidence type="ECO:0000259" key="15">
    <source>
        <dbReference type="PROSITE" id="PS50003"/>
    </source>
</evidence>
<dbReference type="PROSITE" id="PS50848">
    <property type="entry name" value="START"/>
    <property type="match status" value="1"/>
</dbReference>
<keyword evidence="7" id="KW-0963">Cytoplasm</keyword>
<evidence type="ECO:0000256" key="5">
    <source>
        <dbReference type="ARBA" id="ARBA00021440"/>
    </source>
</evidence>
<dbReference type="GO" id="GO:0005581">
    <property type="term" value="C:collagen trimer"/>
    <property type="evidence" value="ECO:0007669"/>
    <property type="project" value="UniProtKB-KW"/>
</dbReference>
<keyword evidence="11" id="KW-0445">Lipid transport</keyword>
<evidence type="ECO:0000256" key="6">
    <source>
        <dbReference type="ARBA" id="ARBA00022448"/>
    </source>
</evidence>
<feature type="transmembrane region" description="Helical" evidence="14">
    <location>
        <begin position="41"/>
        <end position="61"/>
    </location>
</feature>
<dbReference type="GO" id="GO:0008289">
    <property type="term" value="F:lipid binding"/>
    <property type="evidence" value="ECO:0007669"/>
    <property type="project" value="InterPro"/>
</dbReference>
<dbReference type="InterPro" id="IPR041952">
    <property type="entry name" value="STARD11_START"/>
</dbReference>
<dbReference type="InterPro" id="IPR011993">
    <property type="entry name" value="PH-like_dom_sf"/>
</dbReference>
<evidence type="ECO:0000256" key="8">
    <source>
        <dbReference type="ARBA" id="ARBA00022824"/>
    </source>
</evidence>
<evidence type="ECO:0000256" key="13">
    <source>
        <dbReference type="SAM" id="MobiDB-lite"/>
    </source>
</evidence>
<dbReference type="PROSITE" id="PS50003">
    <property type="entry name" value="PH_DOMAIN"/>
    <property type="match status" value="1"/>
</dbReference>
<dbReference type="Pfam" id="PF01852">
    <property type="entry name" value="START"/>
    <property type="match status" value="1"/>
</dbReference>
<dbReference type="STRING" id="144512.A0A0V0U828"/>
<dbReference type="GO" id="GO:0005783">
    <property type="term" value="C:endoplasmic reticulum"/>
    <property type="evidence" value="ECO:0007669"/>
    <property type="project" value="UniProtKB-SubCell"/>
</dbReference>
<name>A0A0V0U828_9BILA</name>
<dbReference type="Gene3D" id="2.30.29.30">
    <property type="entry name" value="Pleckstrin-homology domain (PH domain)/Phosphotyrosine-binding domain (PTB)"/>
    <property type="match status" value="1"/>
</dbReference>